<dbReference type="PANTHER" id="PTHR21207">
    <property type="entry name" value="PARKIN COREGULATED GENE PROTEIN PARK2 COREGULATED"/>
    <property type="match status" value="1"/>
</dbReference>
<dbReference type="InterPro" id="IPR016024">
    <property type="entry name" value="ARM-type_fold"/>
</dbReference>
<dbReference type="EMBL" id="BDRX01000116">
    <property type="protein sequence ID" value="GBF98093.1"/>
    <property type="molecule type" value="Genomic_DNA"/>
</dbReference>
<name>A0A2V0PJD0_9CHLO</name>
<dbReference type="SUPFAM" id="SSF48371">
    <property type="entry name" value="ARM repeat"/>
    <property type="match status" value="1"/>
</dbReference>
<accession>A0A2V0PJD0</accession>
<protein>
    <submittedName>
        <fullName evidence="2">Uncharacterized protein</fullName>
    </submittedName>
</protein>
<dbReference type="OrthoDB" id="5954824at2759"/>
<dbReference type="GO" id="GO:0051879">
    <property type="term" value="F:Hsp90 protein binding"/>
    <property type="evidence" value="ECO:0007669"/>
    <property type="project" value="TreeGrafter"/>
</dbReference>
<sequence>MDPQKLDVAGSLFTSLHRHIKIEGKAVPVEVEGTGSCFDITEMSETRPGAHRPLSVSPKELPRWSKAMTQFKYPSPRPDPQIYLRKGEGALIRARGPAEPEQPPSPPRAGATVRRDNPPNTAFRRFYERGDLPISVDHKSFKNAIKWKVDLDKLDYHHYLPIFFDGIREKQDPYRFLAIKGVEDLLAAGGPRVLPVIPQLIIPIKTALNTRDPAVMCIALQLLQKLVVCSDLVGEALVPYYRQLLPVLNIYVNRNKNLGDGIDYAQQHYECLGELIRDTLQLLEQRGGEDAFINIKYLIPSYESCVVA</sequence>
<evidence type="ECO:0000256" key="1">
    <source>
        <dbReference type="SAM" id="MobiDB-lite"/>
    </source>
</evidence>
<dbReference type="InterPro" id="IPR019399">
    <property type="entry name" value="Parkin_co-regulated_protein"/>
</dbReference>
<dbReference type="GO" id="GO:0030544">
    <property type="term" value="F:Hsp70 protein binding"/>
    <property type="evidence" value="ECO:0007669"/>
    <property type="project" value="TreeGrafter"/>
</dbReference>
<gene>
    <name evidence="2" type="ORF">Rsub_10839</name>
</gene>
<feature type="region of interest" description="Disordered" evidence="1">
    <location>
        <begin position="95"/>
        <end position="120"/>
    </location>
</feature>
<dbReference type="Pfam" id="PF10274">
    <property type="entry name" value="ParcG"/>
    <property type="match status" value="1"/>
</dbReference>
<reference evidence="2 3" key="1">
    <citation type="journal article" date="2018" name="Sci. Rep.">
        <title>Raphidocelis subcapitata (=Pseudokirchneriella subcapitata) provides an insight into genome evolution and environmental adaptations in the Sphaeropleales.</title>
        <authorList>
            <person name="Suzuki S."/>
            <person name="Yamaguchi H."/>
            <person name="Nakajima N."/>
            <person name="Kawachi M."/>
        </authorList>
    </citation>
    <scope>NUCLEOTIDE SEQUENCE [LARGE SCALE GENOMIC DNA]</scope>
    <source>
        <strain evidence="2 3">NIES-35</strain>
    </source>
</reference>
<organism evidence="2 3">
    <name type="scientific">Raphidocelis subcapitata</name>
    <dbReference type="NCBI Taxonomy" id="307507"/>
    <lineage>
        <taxon>Eukaryota</taxon>
        <taxon>Viridiplantae</taxon>
        <taxon>Chlorophyta</taxon>
        <taxon>core chlorophytes</taxon>
        <taxon>Chlorophyceae</taxon>
        <taxon>CS clade</taxon>
        <taxon>Sphaeropleales</taxon>
        <taxon>Selenastraceae</taxon>
        <taxon>Raphidocelis</taxon>
    </lineage>
</organism>
<proteinExistence type="predicted"/>
<dbReference type="InParanoid" id="A0A2V0PJD0"/>
<dbReference type="PANTHER" id="PTHR21207:SF2">
    <property type="entry name" value="PARKIN COREGULATED GENE PROTEIN"/>
    <property type="match status" value="1"/>
</dbReference>
<evidence type="ECO:0000313" key="2">
    <source>
        <dbReference type="EMBL" id="GBF98093.1"/>
    </source>
</evidence>
<evidence type="ECO:0000313" key="3">
    <source>
        <dbReference type="Proteomes" id="UP000247498"/>
    </source>
</evidence>
<dbReference type="STRING" id="307507.A0A2V0PJD0"/>
<dbReference type="AlphaFoldDB" id="A0A2V0PJD0"/>
<dbReference type="Proteomes" id="UP000247498">
    <property type="component" value="Unassembled WGS sequence"/>
</dbReference>
<keyword evidence="3" id="KW-1185">Reference proteome</keyword>
<comment type="caution">
    <text evidence="2">The sequence shown here is derived from an EMBL/GenBank/DDBJ whole genome shotgun (WGS) entry which is preliminary data.</text>
</comment>